<protein>
    <submittedName>
        <fullName evidence="2">Uncharacterized protein</fullName>
    </submittedName>
</protein>
<keyword evidence="1" id="KW-0812">Transmembrane</keyword>
<feature type="transmembrane region" description="Helical" evidence="1">
    <location>
        <begin position="38"/>
        <end position="58"/>
    </location>
</feature>
<comment type="caution">
    <text evidence="2">The sequence shown here is derived from an EMBL/GenBank/DDBJ whole genome shotgun (WGS) entry which is preliminary data.</text>
</comment>
<evidence type="ECO:0000313" key="3">
    <source>
        <dbReference type="Proteomes" id="UP001597260"/>
    </source>
</evidence>
<evidence type="ECO:0000256" key="1">
    <source>
        <dbReference type="SAM" id="Phobius"/>
    </source>
</evidence>
<gene>
    <name evidence="2" type="ORF">ACFQ4H_02685</name>
</gene>
<reference evidence="3" key="1">
    <citation type="journal article" date="2019" name="Int. J. Syst. Evol. Microbiol.">
        <title>The Global Catalogue of Microorganisms (GCM) 10K type strain sequencing project: providing services to taxonomists for standard genome sequencing and annotation.</title>
        <authorList>
            <consortium name="The Broad Institute Genomics Platform"/>
            <consortium name="The Broad Institute Genome Sequencing Center for Infectious Disease"/>
            <person name="Wu L."/>
            <person name="Ma J."/>
        </authorList>
    </citation>
    <scope>NUCLEOTIDE SEQUENCE [LARGE SCALE GENOMIC DNA]</scope>
    <source>
        <strain evidence="3">JCM 31037</strain>
    </source>
</reference>
<keyword evidence="3" id="KW-1185">Reference proteome</keyword>
<evidence type="ECO:0000313" key="2">
    <source>
        <dbReference type="EMBL" id="MFD1319991.1"/>
    </source>
</evidence>
<feature type="transmembrane region" description="Helical" evidence="1">
    <location>
        <begin position="116"/>
        <end position="144"/>
    </location>
</feature>
<name>A0ABW3Y8T2_9ACTN</name>
<sequence length="156" mass="16091">MTGGSRPLGFSWPVLVGLAALAAPRVVLHDLDLVQEGSPVNALLVFGPPICWLAVVLWRRPPRPFLTMVVIGAIYGLFLAAGHQLLWTGAYDGNGPALGGNLADVDPTVQEVVLRAVAVLSSLATGIIVGILTGAVAAVLCRVLPEHGAPSRHGGP</sequence>
<keyword evidence="1" id="KW-0472">Membrane</keyword>
<dbReference type="EMBL" id="JBHTMP010000002">
    <property type="protein sequence ID" value="MFD1319991.1"/>
    <property type="molecule type" value="Genomic_DNA"/>
</dbReference>
<accession>A0ABW3Y8T2</accession>
<proteinExistence type="predicted"/>
<feature type="transmembrane region" description="Helical" evidence="1">
    <location>
        <begin position="65"/>
        <end position="86"/>
    </location>
</feature>
<dbReference type="Proteomes" id="UP001597260">
    <property type="component" value="Unassembled WGS sequence"/>
</dbReference>
<organism evidence="2 3">
    <name type="scientific">Micromonospora sonneratiae</name>
    <dbReference type="NCBI Taxonomy" id="1184706"/>
    <lineage>
        <taxon>Bacteria</taxon>
        <taxon>Bacillati</taxon>
        <taxon>Actinomycetota</taxon>
        <taxon>Actinomycetes</taxon>
        <taxon>Micromonosporales</taxon>
        <taxon>Micromonosporaceae</taxon>
        <taxon>Micromonospora</taxon>
    </lineage>
</organism>
<keyword evidence="1" id="KW-1133">Transmembrane helix</keyword>
<dbReference type="RefSeq" id="WP_377566518.1">
    <property type="nucleotide sequence ID" value="NZ_JBHTMP010000002.1"/>
</dbReference>